<dbReference type="PANTHER" id="PTHR24416:SF621">
    <property type="entry name" value="TYROSINE KINASE RECEPTOR CAD96CA"/>
    <property type="match status" value="1"/>
</dbReference>
<name>A0A3M6TYM6_POCDA</name>
<evidence type="ECO:0000256" key="5">
    <source>
        <dbReference type="ARBA" id="ARBA00022840"/>
    </source>
</evidence>
<comment type="subcellular location">
    <subcellularLocation>
        <location evidence="1">Membrane</location>
        <topology evidence="1">Single-pass membrane protein</topology>
    </subcellularLocation>
</comment>
<dbReference type="GO" id="GO:0005886">
    <property type="term" value="C:plasma membrane"/>
    <property type="evidence" value="ECO:0007669"/>
    <property type="project" value="TreeGrafter"/>
</dbReference>
<evidence type="ECO:0000313" key="10">
    <source>
        <dbReference type="EMBL" id="RMX46492.1"/>
    </source>
</evidence>
<organism evidence="10 11">
    <name type="scientific">Pocillopora damicornis</name>
    <name type="common">Cauliflower coral</name>
    <name type="synonym">Millepora damicornis</name>
    <dbReference type="NCBI Taxonomy" id="46731"/>
    <lineage>
        <taxon>Eukaryota</taxon>
        <taxon>Metazoa</taxon>
        <taxon>Cnidaria</taxon>
        <taxon>Anthozoa</taxon>
        <taxon>Hexacorallia</taxon>
        <taxon>Scleractinia</taxon>
        <taxon>Astrocoeniina</taxon>
        <taxon>Pocilloporidae</taxon>
        <taxon>Pocillopora</taxon>
    </lineage>
</organism>
<evidence type="ECO:0000256" key="4">
    <source>
        <dbReference type="ARBA" id="ARBA00022777"/>
    </source>
</evidence>
<dbReference type="InterPro" id="IPR011009">
    <property type="entry name" value="Kinase-like_dom_sf"/>
</dbReference>
<feature type="non-terminal residue" evidence="10">
    <location>
        <position position="488"/>
    </location>
</feature>
<dbReference type="AlphaFoldDB" id="A0A3M6TYM6"/>
<dbReference type="Pfam" id="PF07714">
    <property type="entry name" value="PK_Tyr_Ser-Thr"/>
    <property type="match status" value="1"/>
</dbReference>
<dbReference type="InterPro" id="IPR020635">
    <property type="entry name" value="Tyr_kinase_cat_dom"/>
</dbReference>
<sequence length="488" mass="54782">MDQLNANTDGWEIAVERLNFREYIGKGAFGSVWRALLAPPEVPPRLNEGEDKVEMDQLNLNTDGWEIAVDRLILREHIGRGAFGSVWRALLGRSRGRPGNRTVAAKCYLPISGEKGRKALLREIELLKLFGREGHENVVKFIGCVTVGAQPILIMEYLWRGDLLGYLRKSRGVFDQYHHGVGRVDHLTTYDMVLFAKQIAHGMTFLASRGIIHRDLAARNILLDEHRVCKLTDFGLSYQDFKYGPGNAKRGCIPIKWTAPEILFGHVEQLSTKSDVWSYGIVLYEIFTVGGIPYEGWSQSTTMKKIEEGYRLPKPEHIDDSLYAVMLNCWKYESASRPHFVKLYQTMDTYIKTKTYVDIFDDDKYDQDKYNFVDDRGAVANPEDAGADELGAAAANPIGEVGEHGATAHSFVIAIDDDMDAQAYLLESDTLPYLSESEEEDVDDSECPLAIEEEEIDDSKCPLAIEEEEIDPLPSSLVMDENGLAASA</sequence>
<dbReference type="SMART" id="SM00219">
    <property type="entry name" value="TyrKc"/>
    <property type="match status" value="1"/>
</dbReference>
<dbReference type="PRINTS" id="PR00109">
    <property type="entry name" value="TYRKINASE"/>
</dbReference>
<dbReference type="CDD" id="cd00192">
    <property type="entry name" value="PTKc"/>
    <property type="match status" value="1"/>
</dbReference>
<dbReference type="OrthoDB" id="5984265at2759"/>
<evidence type="ECO:0000313" key="11">
    <source>
        <dbReference type="Proteomes" id="UP000275408"/>
    </source>
</evidence>
<dbReference type="Proteomes" id="UP000275408">
    <property type="component" value="Unassembled WGS sequence"/>
</dbReference>
<comment type="catalytic activity">
    <reaction evidence="7">
        <text>L-tyrosyl-[protein] + ATP = O-phospho-L-tyrosyl-[protein] + ADP + H(+)</text>
        <dbReference type="Rhea" id="RHEA:10596"/>
        <dbReference type="Rhea" id="RHEA-COMP:10136"/>
        <dbReference type="Rhea" id="RHEA-COMP:20101"/>
        <dbReference type="ChEBI" id="CHEBI:15378"/>
        <dbReference type="ChEBI" id="CHEBI:30616"/>
        <dbReference type="ChEBI" id="CHEBI:46858"/>
        <dbReference type="ChEBI" id="CHEBI:61978"/>
        <dbReference type="ChEBI" id="CHEBI:456216"/>
        <dbReference type="EC" id="2.7.10.1"/>
    </reaction>
</comment>
<dbReference type="FunFam" id="1.10.510.10:FF:000554">
    <property type="entry name" value="Predicted protein"/>
    <property type="match status" value="1"/>
</dbReference>
<dbReference type="Gene3D" id="3.30.200.20">
    <property type="entry name" value="Phosphorylase Kinase, domain 1"/>
    <property type="match status" value="2"/>
</dbReference>
<evidence type="ECO:0000256" key="3">
    <source>
        <dbReference type="ARBA" id="ARBA00022741"/>
    </source>
</evidence>
<dbReference type="InterPro" id="IPR017441">
    <property type="entry name" value="Protein_kinase_ATP_BS"/>
</dbReference>
<dbReference type="InterPro" id="IPR001245">
    <property type="entry name" value="Ser-Thr/Tyr_kinase_cat_dom"/>
</dbReference>
<dbReference type="InterPro" id="IPR000719">
    <property type="entry name" value="Prot_kinase_dom"/>
</dbReference>
<evidence type="ECO:0000256" key="2">
    <source>
        <dbReference type="ARBA" id="ARBA00022679"/>
    </source>
</evidence>
<dbReference type="GO" id="GO:0005524">
    <property type="term" value="F:ATP binding"/>
    <property type="evidence" value="ECO:0007669"/>
    <property type="project" value="UniProtKB-UniRule"/>
</dbReference>
<dbReference type="GO" id="GO:0004714">
    <property type="term" value="F:transmembrane receptor protein tyrosine kinase activity"/>
    <property type="evidence" value="ECO:0007669"/>
    <property type="project" value="UniProtKB-EC"/>
</dbReference>
<comment type="caution">
    <text evidence="10">The sequence shown here is derived from an EMBL/GenBank/DDBJ whole genome shotgun (WGS) entry which is preliminary data.</text>
</comment>
<dbReference type="STRING" id="46731.A0A3M6TYM6"/>
<keyword evidence="5 8" id="KW-0067">ATP-binding</keyword>
<dbReference type="PROSITE" id="PS00107">
    <property type="entry name" value="PROTEIN_KINASE_ATP"/>
    <property type="match status" value="1"/>
</dbReference>
<dbReference type="PROSITE" id="PS00109">
    <property type="entry name" value="PROTEIN_KINASE_TYR"/>
    <property type="match status" value="1"/>
</dbReference>
<evidence type="ECO:0000256" key="7">
    <source>
        <dbReference type="ARBA" id="ARBA00051243"/>
    </source>
</evidence>
<feature type="binding site" evidence="8">
    <location>
        <position position="106"/>
    </location>
    <ligand>
        <name>ATP</name>
        <dbReference type="ChEBI" id="CHEBI:30616"/>
    </ligand>
</feature>
<protein>
    <recommendedName>
        <fullName evidence="9">Protein kinase domain-containing protein</fullName>
    </recommendedName>
</protein>
<evidence type="ECO:0000259" key="9">
    <source>
        <dbReference type="PROSITE" id="PS50011"/>
    </source>
</evidence>
<dbReference type="SUPFAM" id="SSF56112">
    <property type="entry name" value="Protein kinase-like (PK-like)"/>
    <property type="match status" value="1"/>
</dbReference>
<accession>A0A3M6TYM6</accession>
<gene>
    <name evidence="10" type="ORF">pdam_00024813</name>
</gene>
<keyword evidence="11" id="KW-1185">Reference proteome</keyword>
<dbReference type="InterPro" id="IPR008266">
    <property type="entry name" value="Tyr_kinase_AS"/>
</dbReference>
<dbReference type="GO" id="GO:0043235">
    <property type="term" value="C:receptor complex"/>
    <property type="evidence" value="ECO:0007669"/>
    <property type="project" value="TreeGrafter"/>
</dbReference>
<feature type="domain" description="Protein kinase" evidence="9">
    <location>
        <begin position="72"/>
        <end position="351"/>
    </location>
</feature>
<keyword evidence="2" id="KW-0808">Transferase</keyword>
<dbReference type="PROSITE" id="PS50011">
    <property type="entry name" value="PROTEIN_KINASE_DOM"/>
    <property type="match status" value="1"/>
</dbReference>
<evidence type="ECO:0000256" key="6">
    <source>
        <dbReference type="ARBA" id="ARBA00023137"/>
    </source>
</evidence>
<dbReference type="InterPro" id="IPR050122">
    <property type="entry name" value="RTK"/>
</dbReference>
<keyword evidence="3 8" id="KW-0547">Nucleotide-binding</keyword>
<dbReference type="EMBL" id="RCHS01002695">
    <property type="protein sequence ID" value="RMX46492.1"/>
    <property type="molecule type" value="Genomic_DNA"/>
</dbReference>
<dbReference type="GO" id="GO:0007169">
    <property type="term" value="P:cell surface receptor protein tyrosine kinase signaling pathway"/>
    <property type="evidence" value="ECO:0007669"/>
    <property type="project" value="TreeGrafter"/>
</dbReference>
<dbReference type="Gene3D" id="1.10.510.10">
    <property type="entry name" value="Transferase(Phosphotransferase) domain 1"/>
    <property type="match status" value="1"/>
</dbReference>
<evidence type="ECO:0000256" key="8">
    <source>
        <dbReference type="PROSITE-ProRule" id="PRU10141"/>
    </source>
</evidence>
<keyword evidence="6" id="KW-0829">Tyrosine-protein kinase</keyword>
<keyword evidence="4" id="KW-0418">Kinase</keyword>
<dbReference type="PANTHER" id="PTHR24416">
    <property type="entry name" value="TYROSINE-PROTEIN KINASE RECEPTOR"/>
    <property type="match status" value="1"/>
</dbReference>
<reference evidence="10 11" key="1">
    <citation type="journal article" date="2018" name="Sci. Rep.">
        <title>Comparative analysis of the Pocillopora damicornis genome highlights role of immune system in coral evolution.</title>
        <authorList>
            <person name="Cunning R."/>
            <person name="Bay R.A."/>
            <person name="Gillette P."/>
            <person name="Baker A.C."/>
            <person name="Traylor-Knowles N."/>
        </authorList>
    </citation>
    <scope>NUCLEOTIDE SEQUENCE [LARGE SCALE GENOMIC DNA]</scope>
    <source>
        <strain evidence="10">RSMAS</strain>
        <tissue evidence="10">Whole animal</tissue>
    </source>
</reference>
<proteinExistence type="predicted"/>
<evidence type="ECO:0000256" key="1">
    <source>
        <dbReference type="ARBA" id="ARBA00004167"/>
    </source>
</evidence>